<keyword evidence="4" id="KW-1185">Reference proteome</keyword>
<name>A0ABP1PTG6_9HEXA</name>
<dbReference type="PANTHER" id="PTHR19290">
    <property type="entry name" value="BASIC HELIX-LOOP-HELIX PROTEIN NEUROGENIN-RELATED"/>
    <property type="match status" value="1"/>
</dbReference>
<feature type="compositionally biased region" description="Low complexity" evidence="1">
    <location>
        <begin position="124"/>
        <end position="136"/>
    </location>
</feature>
<accession>A0ABP1PTG6</accession>
<dbReference type="EMBL" id="CAXLJM020000007">
    <property type="protein sequence ID" value="CAL8074641.1"/>
    <property type="molecule type" value="Genomic_DNA"/>
</dbReference>
<dbReference type="InterPro" id="IPR036638">
    <property type="entry name" value="HLH_DNA-bd_sf"/>
</dbReference>
<feature type="region of interest" description="Disordered" evidence="1">
    <location>
        <begin position="74"/>
        <end position="136"/>
    </location>
</feature>
<dbReference type="Gene3D" id="4.10.280.10">
    <property type="entry name" value="Helix-loop-helix DNA-binding domain"/>
    <property type="match status" value="1"/>
</dbReference>
<evidence type="ECO:0000259" key="2">
    <source>
        <dbReference type="PROSITE" id="PS50888"/>
    </source>
</evidence>
<reference evidence="3 4" key="1">
    <citation type="submission" date="2024-08" db="EMBL/GenBank/DDBJ databases">
        <authorList>
            <person name="Cucini C."/>
            <person name="Frati F."/>
        </authorList>
    </citation>
    <scope>NUCLEOTIDE SEQUENCE [LARGE SCALE GENOMIC DNA]</scope>
</reference>
<dbReference type="InterPro" id="IPR011598">
    <property type="entry name" value="bHLH_dom"/>
</dbReference>
<dbReference type="SUPFAM" id="SSF47459">
    <property type="entry name" value="HLH, helix-loop-helix DNA-binding domain"/>
    <property type="match status" value="1"/>
</dbReference>
<protein>
    <recommendedName>
        <fullName evidence="2">BHLH domain-containing protein</fullName>
    </recommendedName>
</protein>
<dbReference type="SMART" id="SM00353">
    <property type="entry name" value="HLH"/>
    <property type="match status" value="1"/>
</dbReference>
<dbReference type="Proteomes" id="UP001642540">
    <property type="component" value="Unassembled WGS sequence"/>
</dbReference>
<dbReference type="PANTHER" id="PTHR19290:SF167">
    <property type="entry name" value="PROTEIN DIMMED"/>
    <property type="match status" value="1"/>
</dbReference>
<comment type="caution">
    <text evidence="3">The sequence shown here is derived from an EMBL/GenBank/DDBJ whole genome shotgun (WGS) entry which is preliminary data.</text>
</comment>
<evidence type="ECO:0000256" key="1">
    <source>
        <dbReference type="SAM" id="MobiDB-lite"/>
    </source>
</evidence>
<dbReference type="PROSITE" id="PS50888">
    <property type="entry name" value="BHLH"/>
    <property type="match status" value="1"/>
</dbReference>
<feature type="compositionally biased region" description="Polar residues" evidence="1">
    <location>
        <begin position="99"/>
        <end position="123"/>
    </location>
</feature>
<proteinExistence type="predicted"/>
<evidence type="ECO:0000313" key="3">
    <source>
        <dbReference type="EMBL" id="CAL8074641.1"/>
    </source>
</evidence>
<dbReference type="InterPro" id="IPR050359">
    <property type="entry name" value="bHLH_transcription_factors"/>
</dbReference>
<evidence type="ECO:0000313" key="4">
    <source>
        <dbReference type="Proteomes" id="UP001642540"/>
    </source>
</evidence>
<feature type="domain" description="BHLH" evidence="2">
    <location>
        <begin position="236"/>
        <end position="291"/>
    </location>
</feature>
<gene>
    <name evidence="3" type="ORF">ODALV1_LOCUS2948</name>
</gene>
<dbReference type="Pfam" id="PF00010">
    <property type="entry name" value="HLH"/>
    <property type="match status" value="1"/>
</dbReference>
<sequence length="348" mass="36828">MLVLDVKMLEESSDFYLSDSSSTASSITTVLTNNSIDDQPDGNAHLGLIGISPIGAGLSSQSLTTMTTTLHPLGMCHQRQQPPPPPSSQSATSPVHLQCLSSISSSTPNGGTTIPQPSDLQLHSPQSVASTSSLSSVGSYASGIGSSLIPDNANIAHDPASMVRVNGGDSGIDTMAADSSTGHLKGEAECNNNNSNVSCNSNPSGACQSKDGEASIKKKNPVGRRKLILSAREKTLRRLESNERERLRMHSLNQAFQSLREVIPVPHVANKGRRLSKLETLTLAKNYILALTGMVVHDDKNGDTATGDRSESPVSKDCLLQGASDDTDDFTFDLDIVDHPDSLGFYDD</sequence>
<organism evidence="3 4">
    <name type="scientific">Orchesella dallaii</name>
    <dbReference type="NCBI Taxonomy" id="48710"/>
    <lineage>
        <taxon>Eukaryota</taxon>
        <taxon>Metazoa</taxon>
        <taxon>Ecdysozoa</taxon>
        <taxon>Arthropoda</taxon>
        <taxon>Hexapoda</taxon>
        <taxon>Collembola</taxon>
        <taxon>Entomobryomorpha</taxon>
        <taxon>Entomobryoidea</taxon>
        <taxon>Orchesellidae</taxon>
        <taxon>Orchesellinae</taxon>
        <taxon>Orchesella</taxon>
    </lineage>
</organism>